<dbReference type="PROSITE" id="PS50011">
    <property type="entry name" value="PROTEIN_KINASE_DOM"/>
    <property type="match status" value="1"/>
</dbReference>
<dbReference type="SUPFAM" id="SSF56112">
    <property type="entry name" value="Protein kinase-like (PK-like)"/>
    <property type="match status" value="1"/>
</dbReference>
<accession>A0A9P0G7D9</accession>
<dbReference type="AlphaFoldDB" id="A0A9P0G7D9"/>
<evidence type="ECO:0000259" key="10">
    <source>
        <dbReference type="PROSITE" id="PS50011"/>
    </source>
</evidence>
<evidence type="ECO:0000256" key="4">
    <source>
        <dbReference type="ARBA" id="ARBA00022658"/>
    </source>
</evidence>
<dbReference type="Pfam" id="PF00041">
    <property type="entry name" value="fn3"/>
    <property type="match status" value="1"/>
</dbReference>
<keyword evidence="7" id="KW-0393">Immunoglobulin domain</keyword>
<feature type="compositionally biased region" description="Basic and acidic residues" evidence="8">
    <location>
        <begin position="1"/>
        <end position="19"/>
    </location>
</feature>
<comment type="similarity">
    <text evidence="2">Belongs to the protein kinase superfamily. CAMK Ser/Thr protein kinase family.</text>
</comment>
<keyword evidence="3" id="KW-0963">Cytoplasm</keyword>
<keyword evidence="14" id="KW-1185">Reference proteome</keyword>
<dbReference type="OrthoDB" id="10256089at2759"/>
<dbReference type="SUPFAM" id="SSF49265">
    <property type="entry name" value="Fibronectin type III"/>
    <property type="match status" value="1"/>
</dbReference>
<dbReference type="InterPro" id="IPR035899">
    <property type="entry name" value="DBL_dom_sf"/>
</dbReference>
<evidence type="ECO:0000259" key="9">
    <source>
        <dbReference type="PROSITE" id="PS50010"/>
    </source>
</evidence>
<dbReference type="PROSITE" id="PS00108">
    <property type="entry name" value="PROTEIN_KINASE_ST"/>
    <property type="match status" value="1"/>
</dbReference>
<dbReference type="InterPro" id="IPR051336">
    <property type="entry name" value="RhoGEF_Guanine_NuclExch_SF"/>
</dbReference>
<dbReference type="PROSITE" id="PS50835">
    <property type="entry name" value="IG_LIKE"/>
    <property type="match status" value="1"/>
</dbReference>
<dbReference type="InterPro" id="IPR013783">
    <property type="entry name" value="Ig-like_fold"/>
</dbReference>
<dbReference type="CDD" id="cd00063">
    <property type="entry name" value="FN3"/>
    <property type="match status" value="1"/>
</dbReference>
<dbReference type="InterPro" id="IPR055251">
    <property type="entry name" value="SOS1_NGEF_PH"/>
</dbReference>
<feature type="domain" description="Ig-like" evidence="11">
    <location>
        <begin position="593"/>
        <end position="687"/>
    </location>
</feature>
<dbReference type="SUPFAM" id="SSF50729">
    <property type="entry name" value="PH domain-like"/>
    <property type="match status" value="1"/>
</dbReference>
<dbReference type="InterPro" id="IPR001331">
    <property type="entry name" value="GDS_CDC24_CS"/>
</dbReference>
<dbReference type="InterPro" id="IPR011009">
    <property type="entry name" value="Kinase-like_dom_sf"/>
</dbReference>
<evidence type="ECO:0000256" key="3">
    <source>
        <dbReference type="ARBA" id="ARBA00022490"/>
    </source>
</evidence>
<evidence type="ECO:0000313" key="13">
    <source>
        <dbReference type="EMBL" id="CAH1099635.1"/>
    </source>
</evidence>
<dbReference type="Gene3D" id="1.20.900.10">
    <property type="entry name" value="Dbl homology (DH) domain"/>
    <property type="match status" value="1"/>
</dbReference>
<evidence type="ECO:0000256" key="1">
    <source>
        <dbReference type="ARBA" id="ARBA00004496"/>
    </source>
</evidence>
<reference evidence="13" key="1">
    <citation type="submission" date="2022-01" db="EMBL/GenBank/DDBJ databases">
        <authorList>
            <person name="King R."/>
        </authorList>
    </citation>
    <scope>NUCLEOTIDE SEQUENCE</scope>
</reference>
<dbReference type="InterPro" id="IPR008271">
    <property type="entry name" value="Ser/Thr_kinase_AS"/>
</dbReference>
<dbReference type="SMART" id="SM00409">
    <property type="entry name" value="IG"/>
    <property type="match status" value="1"/>
</dbReference>
<dbReference type="PANTHER" id="PTHR22826">
    <property type="entry name" value="RHO GUANINE EXCHANGE FACTOR-RELATED"/>
    <property type="match status" value="1"/>
</dbReference>
<dbReference type="SUPFAM" id="SSF48065">
    <property type="entry name" value="DBL homology domain (DH-domain)"/>
    <property type="match status" value="1"/>
</dbReference>
<feature type="domain" description="Protein kinase" evidence="10">
    <location>
        <begin position="793"/>
        <end position="1048"/>
    </location>
</feature>
<dbReference type="GO" id="GO:0004672">
    <property type="term" value="F:protein kinase activity"/>
    <property type="evidence" value="ECO:0007669"/>
    <property type="project" value="InterPro"/>
</dbReference>
<dbReference type="GO" id="GO:0005737">
    <property type="term" value="C:cytoplasm"/>
    <property type="evidence" value="ECO:0007669"/>
    <property type="project" value="UniProtKB-SubCell"/>
</dbReference>
<dbReference type="CDD" id="cd00160">
    <property type="entry name" value="RhoGEF"/>
    <property type="match status" value="1"/>
</dbReference>
<dbReference type="InterPro" id="IPR001849">
    <property type="entry name" value="PH_domain"/>
</dbReference>
<evidence type="ECO:0000256" key="6">
    <source>
        <dbReference type="ARBA" id="ARBA00023157"/>
    </source>
</evidence>
<feature type="domain" description="Fibronectin type-III" evidence="12">
    <location>
        <begin position="692"/>
        <end position="781"/>
    </location>
</feature>
<evidence type="ECO:0000256" key="8">
    <source>
        <dbReference type="SAM" id="MobiDB-lite"/>
    </source>
</evidence>
<dbReference type="Gene3D" id="2.30.29.30">
    <property type="entry name" value="Pleckstrin-homology domain (PH domain)/Phosphotyrosine-binding domain (PTB)"/>
    <property type="match status" value="1"/>
</dbReference>
<dbReference type="GO" id="GO:0035556">
    <property type="term" value="P:intracellular signal transduction"/>
    <property type="evidence" value="ECO:0007669"/>
    <property type="project" value="InterPro"/>
</dbReference>
<evidence type="ECO:0000259" key="12">
    <source>
        <dbReference type="PROSITE" id="PS50853"/>
    </source>
</evidence>
<evidence type="ECO:0008006" key="15">
    <source>
        <dbReference type="Google" id="ProtNLM"/>
    </source>
</evidence>
<dbReference type="GO" id="GO:0007411">
    <property type="term" value="P:axon guidance"/>
    <property type="evidence" value="ECO:0007669"/>
    <property type="project" value="TreeGrafter"/>
</dbReference>
<dbReference type="Gene3D" id="1.10.510.10">
    <property type="entry name" value="Transferase(Phosphotransferase) domain 1"/>
    <property type="match status" value="1"/>
</dbReference>
<dbReference type="SMART" id="SM00325">
    <property type="entry name" value="RhoGEF"/>
    <property type="match status" value="1"/>
</dbReference>
<dbReference type="PROSITE" id="PS50010">
    <property type="entry name" value="DH_2"/>
    <property type="match status" value="1"/>
</dbReference>
<dbReference type="CDD" id="cd13241">
    <property type="entry name" value="PH2_Kalirin_Trio_p63RhoGEF"/>
    <property type="match status" value="1"/>
</dbReference>
<keyword evidence="5" id="KW-0677">Repeat</keyword>
<dbReference type="GO" id="GO:0005524">
    <property type="term" value="F:ATP binding"/>
    <property type="evidence" value="ECO:0007669"/>
    <property type="project" value="InterPro"/>
</dbReference>
<evidence type="ECO:0000256" key="2">
    <source>
        <dbReference type="ARBA" id="ARBA00006692"/>
    </source>
</evidence>
<dbReference type="Pfam" id="PF07679">
    <property type="entry name" value="I-set"/>
    <property type="match status" value="1"/>
</dbReference>
<dbReference type="SUPFAM" id="SSF48726">
    <property type="entry name" value="Immunoglobulin"/>
    <property type="match status" value="1"/>
</dbReference>
<dbReference type="PROSITE" id="PS50853">
    <property type="entry name" value="FN3"/>
    <property type="match status" value="1"/>
</dbReference>
<dbReference type="FunFam" id="2.60.40.10:FF:000032">
    <property type="entry name" value="palladin isoform X1"/>
    <property type="match status" value="1"/>
</dbReference>
<dbReference type="InterPro" id="IPR036116">
    <property type="entry name" value="FN3_sf"/>
</dbReference>
<dbReference type="SMART" id="SM00220">
    <property type="entry name" value="S_TKc"/>
    <property type="match status" value="1"/>
</dbReference>
<dbReference type="Pfam" id="PF22697">
    <property type="entry name" value="SOS1_NGEF_PH"/>
    <property type="match status" value="1"/>
</dbReference>
<dbReference type="Proteomes" id="UP001153636">
    <property type="component" value="Chromosome 1"/>
</dbReference>
<feature type="region of interest" description="Disordered" evidence="8">
    <location>
        <begin position="1"/>
        <end position="32"/>
    </location>
</feature>
<dbReference type="EMBL" id="OV651813">
    <property type="protein sequence ID" value="CAH1099635.1"/>
    <property type="molecule type" value="Genomic_DNA"/>
</dbReference>
<dbReference type="PANTHER" id="PTHR22826:SF106">
    <property type="entry name" value="TRIO, ISOFORM A"/>
    <property type="match status" value="1"/>
</dbReference>
<dbReference type="InterPro" id="IPR036179">
    <property type="entry name" value="Ig-like_dom_sf"/>
</dbReference>
<dbReference type="InterPro" id="IPR013098">
    <property type="entry name" value="Ig_I-set"/>
</dbReference>
<evidence type="ECO:0000259" key="11">
    <source>
        <dbReference type="PROSITE" id="PS50835"/>
    </source>
</evidence>
<dbReference type="Gene3D" id="3.30.200.20">
    <property type="entry name" value="Phosphorylase Kinase, domain 1"/>
    <property type="match status" value="1"/>
</dbReference>
<dbReference type="GO" id="GO:0019898">
    <property type="term" value="C:extrinsic component of membrane"/>
    <property type="evidence" value="ECO:0007669"/>
    <property type="project" value="TreeGrafter"/>
</dbReference>
<dbReference type="InterPro" id="IPR000219">
    <property type="entry name" value="DH_dom"/>
</dbReference>
<keyword evidence="6" id="KW-1015">Disulfide bond</keyword>
<organism evidence="13 14">
    <name type="scientific">Psylliodes chrysocephalus</name>
    <dbReference type="NCBI Taxonomy" id="3402493"/>
    <lineage>
        <taxon>Eukaryota</taxon>
        <taxon>Metazoa</taxon>
        <taxon>Ecdysozoa</taxon>
        <taxon>Arthropoda</taxon>
        <taxon>Hexapoda</taxon>
        <taxon>Insecta</taxon>
        <taxon>Pterygota</taxon>
        <taxon>Neoptera</taxon>
        <taxon>Endopterygota</taxon>
        <taxon>Coleoptera</taxon>
        <taxon>Polyphaga</taxon>
        <taxon>Cucujiformia</taxon>
        <taxon>Chrysomeloidea</taxon>
        <taxon>Chrysomelidae</taxon>
        <taxon>Galerucinae</taxon>
        <taxon>Alticini</taxon>
        <taxon>Psylliodes</taxon>
    </lineage>
</organism>
<dbReference type="InterPro" id="IPR003961">
    <property type="entry name" value="FN3_dom"/>
</dbReference>
<dbReference type="Gene3D" id="2.60.40.10">
    <property type="entry name" value="Immunoglobulins"/>
    <property type="match status" value="2"/>
</dbReference>
<dbReference type="InterPro" id="IPR007110">
    <property type="entry name" value="Ig-like_dom"/>
</dbReference>
<evidence type="ECO:0000313" key="14">
    <source>
        <dbReference type="Proteomes" id="UP001153636"/>
    </source>
</evidence>
<dbReference type="GO" id="GO:0005085">
    <property type="term" value="F:guanyl-nucleotide exchange factor activity"/>
    <property type="evidence" value="ECO:0007669"/>
    <property type="project" value="UniProtKB-KW"/>
</dbReference>
<feature type="domain" description="DH" evidence="9">
    <location>
        <begin position="70"/>
        <end position="253"/>
    </location>
</feature>
<dbReference type="SMART" id="SM00233">
    <property type="entry name" value="PH"/>
    <property type="match status" value="1"/>
</dbReference>
<evidence type="ECO:0000256" key="7">
    <source>
        <dbReference type="ARBA" id="ARBA00023319"/>
    </source>
</evidence>
<protein>
    <recommendedName>
        <fullName evidence="15">Triple functional domain protein</fullName>
    </recommendedName>
</protein>
<dbReference type="Pfam" id="PF00069">
    <property type="entry name" value="Pkinase"/>
    <property type="match status" value="1"/>
</dbReference>
<dbReference type="InterPro" id="IPR003599">
    <property type="entry name" value="Ig_sub"/>
</dbReference>
<evidence type="ECO:0000256" key="5">
    <source>
        <dbReference type="ARBA" id="ARBA00022737"/>
    </source>
</evidence>
<keyword evidence="4" id="KW-0344">Guanine-nucleotide releasing factor</keyword>
<dbReference type="FunFam" id="1.20.900.10:FF:000008">
    <property type="entry name" value="rho guanine nucleotide exchange factor 25"/>
    <property type="match status" value="1"/>
</dbReference>
<dbReference type="InterPro" id="IPR011993">
    <property type="entry name" value="PH-like_dom_sf"/>
</dbReference>
<proteinExistence type="inferred from homology"/>
<name>A0A9P0G7D9_9CUCU</name>
<comment type="subcellular location">
    <subcellularLocation>
        <location evidence="1">Cytoplasm</location>
    </subcellularLocation>
</comment>
<gene>
    <name evidence="13" type="ORF">PSYICH_LOCUS172</name>
</gene>
<sequence length="1088" mass="123567">MEQHSENQERHSLMRDAKSENAISEYGGDLSAQGFSNEATALAFSGDESDKPSSEDNIDSAKKTEILLRKREYVLQELIDTEEAYVRDLCLIVDGYIAAMKDPECDIPMPDDLKDGKDKLVFGNIEVIYDWHKNFFLKSLKQAVENPIELASLFKRYERKLQMYVIYCKNKHVSEYIVSEYLETYFEDLRVKLGHKLQLCDLLIKPVQRIMKYQLMLKDILKYTERAGIAVEIEPLRAAYNIMVVVPKTANDMMDVGRLQGFEGKITAQGTLLFHGMLIVSDLPGPGTNPIVGKNKELHVFFFEQSIIFSEVVGKKTPFTSPQYIYKAHIQVNKMSLQPKDDCFVIQSTDPSRSMGFVCQTATEELQEQWLITISDTLQKQKDFLKAIQSPIAYQKELTTKEASLSDLSVWEVAPLRRALPQGSPSEPSKSHRKNHYVHKANTIGIPSEDDLNDHKNNNPRSRLNFFEGFKNTLRNKHKSDTVVLETAKENSDKSDMQRRWSEANHSTTDNFIMPPGTQARLVCEWPCLNLGDLVTIIGYEPTQGYQVRSTTNLDELWIPAHVLANHNRKPWSFRFKKPRKSLEGVISENPVPEFRDKMKDITVQTGSKVVLKCRVRNCNRNTKLTWKKVEPNLGVLQNGKFLQGDCEEGIAMLSIDNIKPTDAGIYSLTVSNEFGSISCNAKVNVTNSYPPVPEPKIQVISCSSVSLEWESSHYSQFIMEYCKLGSGEWISPNNNQPVNSQSFTVENLIPGETYSFRIVSAQNNVVSLPSIAVTLPVAENLRWQQEQFKQRYIELDEIDRGRFSVVRLARDRGTGEEVALKQVIRRKQPHHVTQEEYSLLSGMQHSNIIRSLALFDNAPLPGIDTIILELVKGPLLFKYISDKETYSESDVRNYTTQLISALKWLHHKSIAHLDVKPENIMVDVSFPTPLLKLVDFGDSVNTSKNVILPPACLEFASPELVLGQPVGTHTDCWALGVFLYVMLSGVSPFLDDSVEETTANILKCDFCFPDEYFGEVSQEAKELTKSLLVLLPTQRLDMEKCLQCVWIKEATGSAAIPSARLKMFMQRRHPMNLTPSCNLTYYREDVL</sequence>
<dbReference type="Pfam" id="PF00621">
    <property type="entry name" value="RhoGEF"/>
    <property type="match status" value="1"/>
</dbReference>
<dbReference type="PROSITE" id="PS00741">
    <property type="entry name" value="DH_1"/>
    <property type="match status" value="1"/>
</dbReference>
<dbReference type="InterPro" id="IPR000719">
    <property type="entry name" value="Prot_kinase_dom"/>
</dbReference>
<dbReference type="SMART" id="SM00060">
    <property type="entry name" value="FN3"/>
    <property type="match status" value="1"/>
</dbReference>